<dbReference type="InterPro" id="IPR050697">
    <property type="entry name" value="Adenylyl/Guanylyl_Cyclase_3/4"/>
</dbReference>
<dbReference type="SUPFAM" id="SSF55073">
    <property type="entry name" value="Nucleotide cyclase"/>
    <property type="match status" value="1"/>
</dbReference>
<evidence type="ECO:0000256" key="2">
    <source>
        <dbReference type="SAM" id="MobiDB-lite"/>
    </source>
</evidence>
<protein>
    <submittedName>
        <fullName evidence="4">Adenylate cyclase</fullName>
    </submittedName>
</protein>
<organism evidence="4 5">
    <name type="scientific">Actinomyces denticolens</name>
    <dbReference type="NCBI Taxonomy" id="52767"/>
    <lineage>
        <taxon>Bacteria</taxon>
        <taxon>Bacillati</taxon>
        <taxon>Actinomycetota</taxon>
        <taxon>Actinomycetes</taxon>
        <taxon>Actinomycetales</taxon>
        <taxon>Actinomycetaceae</taxon>
        <taxon>Actinomyces</taxon>
    </lineage>
</organism>
<feature type="region of interest" description="Disordered" evidence="2">
    <location>
        <begin position="1"/>
        <end position="58"/>
    </location>
</feature>
<accession>A0ABY1I0A7</accession>
<dbReference type="EMBL" id="FQYL01000001">
    <property type="protein sequence ID" value="SHI28713.1"/>
    <property type="molecule type" value="Genomic_DNA"/>
</dbReference>
<gene>
    <name evidence="4" type="ORF">SAMN05216246_10137</name>
</gene>
<comment type="caution">
    <text evidence="4">The sequence shown here is derived from an EMBL/GenBank/DDBJ whole genome shotgun (WGS) entry which is preliminary data.</text>
</comment>
<sequence length="402" mass="43136">MNQPETPSAQREGLGAGDRIPGPRAAGESPPAPEDPAFIPGDGIARSAGRPGGAAGSAADCATVDIRSRLLLGGGPDLTLPQLAGAAEVSPLFARGFWRAMGFADVDDDEARFTQQDADALRAIADLIDSEEDRHPGPDGPGGLSTSAILELLRAQSYTMDRLVLWQLETLVADVGQRLGLDDTSARLVVLDHINELTDPLTNQLIYVWRRHLASLLDRTDAEIARRGVERVGPDYYPLVRSLGFVDIVSFTQRAQTMSRMELSTMLDDFETTARDVITSRGARVVKTIGDAVMYISDDLTIAADVVTSLVDELQSGLDEILVRASLVEGRVVSRSGDVFGPPVNLASRLVDTAEPGGIRMDQATARALMASPVALRYRVRQCHDVVAKGMGNVTPWSLERA</sequence>
<dbReference type="PANTHER" id="PTHR43081">
    <property type="entry name" value="ADENYLATE CYCLASE, TERMINAL-DIFFERENTIATION SPECIFIC-RELATED"/>
    <property type="match status" value="1"/>
</dbReference>
<reference evidence="4 5" key="1">
    <citation type="submission" date="2016-11" db="EMBL/GenBank/DDBJ databases">
        <authorList>
            <person name="Varghese N."/>
            <person name="Submissions S."/>
        </authorList>
    </citation>
    <scope>NUCLEOTIDE SEQUENCE [LARGE SCALE GENOMIC DNA]</scope>
    <source>
        <strain evidence="4 5">PA</strain>
    </source>
</reference>
<keyword evidence="5" id="KW-1185">Reference proteome</keyword>
<dbReference type="SMART" id="SM00044">
    <property type="entry name" value="CYCc"/>
    <property type="match status" value="1"/>
</dbReference>
<evidence type="ECO:0000313" key="4">
    <source>
        <dbReference type="EMBL" id="SHI28713.1"/>
    </source>
</evidence>
<name>A0ABY1I0A7_9ACTO</name>
<feature type="domain" description="Guanylate cyclase" evidence="3">
    <location>
        <begin position="242"/>
        <end position="351"/>
    </location>
</feature>
<evidence type="ECO:0000256" key="1">
    <source>
        <dbReference type="ARBA" id="ARBA00005381"/>
    </source>
</evidence>
<dbReference type="InterPro" id="IPR001054">
    <property type="entry name" value="A/G_cyclase"/>
</dbReference>
<dbReference type="Proteomes" id="UP000184390">
    <property type="component" value="Unassembled WGS sequence"/>
</dbReference>
<evidence type="ECO:0000313" key="5">
    <source>
        <dbReference type="Proteomes" id="UP000184390"/>
    </source>
</evidence>
<dbReference type="InterPro" id="IPR029787">
    <property type="entry name" value="Nucleotide_cyclase"/>
</dbReference>
<dbReference type="Gene3D" id="3.30.70.1230">
    <property type="entry name" value="Nucleotide cyclase"/>
    <property type="match status" value="1"/>
</dbReference>
<dbReference type="Pfam" id="PF00211">
    <property type="entry name" value="Guanylate_cyc"/>
    <property type="match status" value="1"/>
</dbReference>
<dbReference type="PANTHER" id="PTHR43081:SF19">
    <property type="entry name" value="PH-SENSITIVE ADENYLATE CYCLASE RV1264"/>
    <property type="match status" value="1"/>
</dbReference>
<evidence type="ECO:0000259" key="3">
    <source>
        <dbReference type="PROSITE" id="PS50125"/>
    </source>
</evidence>
<dbReference type="PROSITE" id="PS50125">
    <property type="entry name" value="GUANYLATE_CYCLASE_2"/>
    <property type="match status" value="1"/>
</dbReference>
<proteinExistence type="inferred from homology"/>
<comment type="similarity">
    <text evidence="1">Belongs to the adenylyl cyclase class-3 family.</text>
</comment>
<dbReference type="CDD" id="cd07302">
    <property type="entry name" value="CHD"/>
    <property type="match status" value="1"/>
</dbReference>